<dbReference type="Pfam" id="PF13439">
    <property type="entry name" value="Glyco_transf_4"/>
    <property type="match status" value="1"/>
</dbReference>
<evidence type="ECO:0000313" key="2">
    <source>
        <dbReference type="EMBL" id="SHJ99380.1"/>
    </source>
</evidence>
<dbReference type="GO" id="GO:0016757">
    <property type="term" value="F:glycosyltransferase activity"/>
    <property type="evidence" value="ECO:0007669"/>
    <property type="project" value="TreeGrafter"/>
</dbReference>
<dbReference type="PANTHER" id="PTHR12526:SF635">
    <property type="entry name" value="GLYCOSYL TRANSFERASE GROUP 1"/>
    <property type="match status" value="1"/>
</dbReference>
<dbReference type="SUPFAM" id="SSF53756">
    <property type="entry name" value="UDP-Glycosyltransferase/glycogen phosphorylase"/>
    <property type="match status" value="1"/>
</dbReference>
<dbReference type="Proteomes" id="UP000184474">
    <property type="component" value="Unassembled WGS sequence"/>
</dbReference>
<proteinExistence type="predicted"/>
<dbReference type="RefSeq" id="WP_073121396.1">
    <property type="nucleotide sequence ID" value="NZ_FRAA01000002.1"/>
</dbReference>
<name>A0A1M6NUJ7_REIAG</name>
<dbReference type="CDD" id="cd03825">
    <property type="entry name" value="GT4_WcaC-like"/>
    <property type="match status" value="1"/>
</dbReference>
<keyword evidence="2" id="KW-0808">Transferase</keyword>
<dbReference type="InterPro" id="IPR028098">
    <property type="entry name" value="Glyco_trans_4-like_N"/>
</dbReference>
<dbReference type="AlphaFoldDB" id="A0A1M6NUJ7"/>
<protein>
    <submittedName>
        <fullName evidence="2">Glycosyltransferase involved in cell wall bisynthesis</fullName>
    </submittedName>
</protein>
<accession>A0A1M6NUJ7</accession>
<reference evidence="3" key="1">
    <citation type="submission" date="2016-11" db="EMBL/GenBank/DDBJ databases">
        <authorList>
            <person name="Varghese N."/>
            <person name="Submissions S."/>
        </authorList>
    </citation>
    <scope>NUCLEOTIDE SEQUENCE [LARGE SCALE GENOMIC DNA]</scope>
    <source>
        <strain evidence="3">DSM 26134</strain>
    </source>
</reference>
<sequence>MRVLHINESDTVGGAARAAYRLHRSLIERDIDSLFWANSKSSDDHTVVSDSRDIIKFSKVFTNRLNTYAISRYSKRSQTTFSAPIVSFNNVRKIVEDNDIDIIHLHWVPGMFEIRKLAALNKPVVWSLHDMWPFTGGCHYTEECEKYKRNCGSCKVLGSTKNIDLSSRSQAKKAKDYVDIKKLVIVGLSKWIAQCAIDSSLFKGRKIVNLPNPIDSNIYKPLDKQYSRSVLGIPENKKLVVFGAMNSTGDKRKGFDQLVLGLNQLSSSDLLLGVFGSSEPERPDILWDNIQYFGQINDDVTMAILLSAADVVIVPSLQENLSNVIVESMACGTPVVSFDIGGNKDIIDHKENGYLAVPFDPMDLATGISWVLANDSSSIKEKCLEKTNSVFDGSVVVQKYIDLYSSIVN</sequence>
<dbReference type="Gene3D" id="3.40.50.2000">
    <property type="entry name" value="Glycogen Phosphorylase B"/>
    <property type="match status" value="2"/>
</dbReference>
<evidence type="ECO:0000259" key="1">
    <source>
        <dbReference type="Pfam" id="PF13439"/>
    </source>
</evidence>
<dbReference type="Pfam" id="PF13692">
    <property type="entry name" value="Glyco_trans_1_4"/>
    <property type="match status" value="1"/>
</dbReference>
<feature type="domain" description="Glycosyltransferase subfamily 4-like N-terminal" evidence="1">
    <location>
        <begin position="12"/>
        <end position="139"/>
    </location>
</feature>
<dbReference type="STRING" id="156994.SAMN04488028_102416"/>
<evidence type="ECO:0000313" key="3">
    <source>
        <dbReference type="Proteomes" id="UP000184474"/>
    </source>
</evidence>
<keyword evidence="3" id="KW-1185">Reference proteome</keyword>
<gene>
    <name evidence="2" type="ORF">SAMN04488028_102416</name>
</gene>
<organism evidence="2 3">
    <name type="scientific">Reichenbachiella agariperforans</name>
    <dbReference type="NCBI Taxonomy" id="156994"/>
    <lineage>
        <taxon>Bacteria</taxon>
        <taxon>Pseudomonadati</taxon>
        <taxon>Bacteroidota</taxon>
        <taxon>Cytophagia</taxon>
        <taxon>Cytophagales</taxon>
        <taxon>Reichenbachiellaceae</taxon>
        <taxon>Reichenbachiella</taxon>
    </lineage>
</organism>
<dbReference type="EMBL" id="FRAA01000002">
    <property type="protein sequence ID" value="SHJ99380.1"/>
    <property type="molecule type" value="Genomic_DNA"/>
</dbReference>
<dbReference type="PANTHER" id="PTHR12526">
    <property type="entry name" value="GLYCOSYLTRANSFERASE"/>
    <property type="match status" value="1"/>
</dbReference>